<evidence type="ECO:0000313" key="3">
    <source>
        <dbReference type="Proteomes" id="UP000009168"/>
    </source>
</evidence>
<dbReference type="InterPro" id="IPR008906">
    <property type="entry name" value="HATC_C_dom"/>
</dbReference>
<dbReference type="GeneID" id="24442665"/>
<organism evidence="2 3">
    <name type="scientific">Tetrahymena thermophila (strain SB210)</name>
    <dbReference type="NCBI Taxonomy" id="312017"/>
    <lineage>
        <taxon>Eukaryota</taxon>
        <taxon>Sar</taxon>
        <taxon>Alveolata</taxon>
        <taxon>Ciliophora</taxon>
        <taxon>Intramacronucleata</taxon>
        <taxon>Oligohymenophorea</taxon>
        <taxon>Hymenostomatida</taxon>
        <taxon>Tetrahymenina</taxon>
        <taxon>Tetrahymenidae</taxon>
        <taxon>Tetrahymena</taxon>
    </lineage>
</organism>
<dbReference type="Pfam" id="PF05699">
    <property type="entry name" value="Dimer_Tnp_hAT"/>
    <property type="match status" value="1"/>
</dbReference>
<keyword evidence="3" id="KW-1185">Reference proteome</keyword>
<evidence type="ECO:0000313" key="2">
    <source>
        <dbReference type="EMBL" id="EWS76846.1"/>
    </source>
</evidence>
<feature type="non-terminal residue" evidence="2">
    <location>
        <position position="1"/>
    </location>
</feature>
<reference evidence="3" key="1">
    <citation type="journal article" date="2006" name="PLoS Biol.">
        <title>Macronuclear genome sequence of the ciliate Tetrahymena thermophila, a model eukaryote.</title>
        <authorList>
            <person name="Eisen J.A."/>
            <person name="Coyne R.S."/>
            <person name="Wu M."/>
            <person name="Wu D."/>
            <person name="Thiagarajan M."/>
            <person name="Wortman J.R."/>
            <person name="Badger J.H."/>
            <person name="Ren Q."/>
            <person name="Amedeo P."/>
            <person name="Jones K.M."/>
            <person name="Tallon L.J."/>
            <person name="Delcher A.L."/>
            <person name="Salzberg S.L."/>
            <person name="Silva J.C."/>
            <person name="Haas B.J."/>
            <person name="Majoros W.H."/>
            <person name="Farzad M."/>
            <person name="Carlton J.M."/>
            <person name="Smith R.K. Jr."/>
            <person name="Garg J."/>
            <person name="Pearlman R.E."/>
            <person name="Karrer K.M."/>
            <person name="Sun L."/>
            <person name="Manning G."/>
            <person name="Elde N.C."/>
            <person name="Turkewitz A.P."/>
            <person name="Asai D.J."/>
            <person name="Wilkes D.E."/>
            <person name="Wang Y."/>
            <person name="Cai H."/>
            <person name="Collins K."/>
            <person name="Stewart B.A."/>
            <person name="Lee S.R."/>
            <person name="Wilamowska K."/>
            <person name="Weinberg Z."/>
            <person name="Ruzzo W.L."/>
            <person name="Wloga D."/>
            <person name="Gaertig J."/>
            <person name="Frankel J."/>
            <person name="Tsao C.-C."/>
            <person name="Gorovsky M.A."/>
            <person name="Keeling P.J."/>
            <person name="Waller R.F."/>
            <person name="Patron N.J."/>
            <person name="Cherry J.M."/>
            <person name="Stover N.A."/>
            <person name="Krieger C.J."/>
            <person name="del Toro C."/>
            <person name="Ryder H.F."/>
            <person name="Williamson S.C."/>
            <person name="Barbeau R.A."/>
            <person name="Hamilton E.P."/>
            <person name="Orias E."/>
        </authorList>
    </citation>
    <scope>NUCLEOTIDE SEQUENCE [LARGE SCALE GENOMIC DNA]</scope>
    <source>
        <strain evidence="3">SB210</strain>
    </source>
</reference>
<dbReference type="AlphaFoldDB" id="W7XKW2"/>
<protein>
    <submittedName>
        <fullName evidence="2">HAT family dimerization protein</fullName>
    </submittedName>
</protein>
<dbReference type="SUPFAM" id="SSF53098">
    <property type="entry name" value="Ribonuclease H-like"/>
    <property type="match status" value="1"/>
</dbReference>
<accession>W7XKW2</accession>
<evidence type="ECO:0000259" key="1">
    <source>
        <dbReference type="Pfam" id="PF05699"/>
    </source>
</evidence>
<dbReference type="KEGG" id="tet:TTHERM_002653445"/>
<proteinExistence type="predicted"/>
<sequence length="162" mass="19028">LQVPDCQTDNKNPFCTQLSSFQKKHQQIDVKQVQDQQQDEFTISNLKEIKQYFNEDNIEFCINSEIFLLWQQNSFILPILSALSKLYLSILSSNADSERVCSDGSLVVSEKKQRLSQKKAKMLVTLKGNQKYLENIQINIIYLNNTKFYTENRKNINIQYYN</sequence>
<dbReference type="Proteomes" id="UP000009168">
    <property type="component" value="Unassembled WGS sequence"/>
</dbReference>
<name>W7XKW2_TETTS</name>
<feature type="domain" description="HAT C-terminal dimerisation" evidence="1">
    <location>
        <begin position="48"/>
        <end position="128"/>
    </location>
</feature>
<dbReference type="InParanoid" id="W7XKW2"/>
<dbReference type="EMBL" id="GG663162">
    <property type="protein sequence ID" value="EWS76846.1"/>
    <property type="molecule type" value="Genomic_DNA"/>
</dbReference>
<dbReference type="RefSeq" id="XP_012650619.1">
    <property type="nucleotide sequence ID" value="XM_012795165.1"/>
</dbReference>
<dbReference type="OrthoDB" id="3560146at2759"/>
<dbReference type="InterPro" id="IPR012337">
    <property type="entry name" value="RNaseH-like_sf"/>
</dbReference>
<dbReference type="GO" id="GO:0046983">
    <property type="term" value="F:protein dimerization activity"/>
    <property type="evidence" value="ECO:0007669"/>
    <property type="project" value="InterPro"/>
</dbReference>
<gene>
    <name evidence="2" type="ORF">TTHERM_002653445</name>
</gene>